<comment type="caution">
    <text evidence="2">The sequence shown here is derived from an EMBL/GenBank/DDBJ whole genome shotgun (WGS) entry which is preliminary data.</text>
</comment>
<feature type="region of interest" description="Disordered" evidence="1">
    <location>
        <begin position="32"/>
        <end position="51"/>
    </location>
</feature>
<feature type="region of interest" description="Disordered" evidence="1">
    <location>
        <begin position="370"/>
        <end position="401"/>
    </location>
</feature>
<proteinExistence type="predicted"/>
<feature type="region of interest" description="Disordered" evidence="1">
    <location>
        <begin position="418"/>
        <end position="509"/>
    </location>
</feature>
<dbReference type="EMBL" id="JAPMOS010000027">
    <property type="protein sequence ID" value="KAJ4458595.1"/>
    <property type="molecule type" value="Genomic_DNA"/>
</dbReference>
<evidence type="ECO:0000313" key="3">
    <source>
        <dbReference type="Proteomes" id="UP001141327"/>
    </source>
</evidence>
<feature type="region of interest" description="Disordered" evidence="1">
    <location>
        <begin position="158"/>
        <end position="181"/>
    </location>
</feature>
<organism evidence="2 3">
    <name type="scientific">Paratrimastix pyriformis</name>
    <dbReference type="NCBI Taxonomy" id="342808"/>
    <lineage>
        <taxon>Eukaryota</taxon>
        <taxon>Metamonada</taxon>
        <taxon>Preaxostyla</taxon>
        <taxon>Paratrimastigidae</taxon>
        <taxon>Paratrimastix</taxon>
    </lineage>
</organism>
<keyword evidence="3" id="KW-1185">Reference proteome</keyword>
<evidence type="ECO:0000313" key="2">
    <source>
        <dbReference type="EMBL" id="KAJ4458595.1"/>
    </source>
</evidence>
<gene>
    <name evidence="2" type="ORF">PAPYR_5561</name>
</gene>
<feature type="compositionally biased region" description="Low complexity" evidence="1">
    <location>
        <begin position="158"/>
        <end position="170"/>
    </location>
</feature>
<feature type="compositionally biased region" description="Low complexity" evidence="1">
    <location>
        <begin position="418"/>
        <end position="445"/>
    </location>
</feature>
<feature type="region of interest" description="Disordered" evidence="1">
    <location>
        <begin position="647"/>
        <end position="678"/>
    </location>
</feature>
<accession>A0ABQ8UPH1</accession>
<sequence>MRKICWRHICFEFPQFLDEELDQLEFSLYRSHHQGEKSEQPGGSPSDDEPATFVQWQQRWREVVEKRTRIETALWQKSLGAVSKVAQVVHPNKKPPLAARGGYTGITMTEVGHARRNGASSFSLLVHTFPHWGLPWGSADADRAFRQYLSASARIRSPAGSPAAAAPRPSTQSVARSPRGPLPIRDEFEFFKSESHLTDAQAHALVARLRRVRDPPRLGDPMGMGDWIKLMGSMGISNPSLVERLFEGLNFLERDRLYLTQVGLVAGSFAADLPDDENGVPAAHLRCKTNVLSRPIVTAVMLLLCPKKSPQEIARLLAAMDASRALGTTPMPTITATEFFTRPDHFGALLEPLARIFTAFVLRTPRSLASLSPTPPVPVAAPSPGPVPPSPPRPPSSTQLTTPPLAVRHIARLLFPAPATTPASTTPASTTPASTAPSPVATASPGASLSPPSFTVASPPLSSPPRTPRPRRGGPTTPRFASPLRHSTSALRMGDIQTPPQTATAGEEPDAQQAVFLPQQNLFLSVSPQDGWPPPSEWMSPARAAIPWPAPSPALMLPAGPGLSPDTRWRARTPPLAGAGRGHPMAPQPGEGPLVFDCTSTPLRANFSIRDPKLFETSLQPLEVPGISVTLGIRRQTGQPEAICIHFDRASGPTRPPAGGGRPRAASGSGPASGYGPR</sequence>
<name>A0ABQ8UPH1_9EUKA</name>
<reference evidence="2" key="1">
    <citation type="journal article" date="2022" name="bioRxiv">
        <title>Genomics of Preaxostyla Flagellates Illuminates Evolutionary Transitions and the Path Towards Mitochondrial Loss.</title>
        <authorList>
            <person name="Novak L.V.F."/>
            <person name="Treitli S.C."/>
            <person name="Pyrih J."/>
            <person name="Halakuc P."/>
            <person name="Pipaliya S.V."/>
            <person name="Vacek V."/>
            <person name="Brzon O."/>
            <person name="Soukal P."/>
            <person name="Eme L."/>
            <person name="Dacks J.B."/>
            <person name="Karnkowska A."/>
            <person name="Elias M."/>
            <person name="Hampl V."/>
        </authorList>
    </citation>
    <scope>NUCLEOTIDE SEQUENCE</scope>
    <source>
        <strain evidence="2">RCP-MX</strain>
    </source>
</reference>
<protein>
    <submittedName>
        <fullName evidence="2">Uncharacterized protein</fullName>
    </submittedName>
</protein>
<dbReference type="Proteomes" id="UP001141327">
    <property type="component" value="Unassembled WGS sequence"/>
</dbReference>
<feature type="compositionally biased region" description="Pro residues" evidence="1">
    <location>
        <begin position="373"/>
        <end position="395"/>
    </location>
</feature>
<evidence type="ECO:0000256" key="1">
    <source>
        <dbReference type="SAM" id="MobiDB-lite"/>
    </source>
</evidence>